<feature type="compositionally biased region" description="Polar residues" evidence="1">
    <location>
        <begin position="685"/>
        <end position="699"/>
    </location>
</feature>
<feature type="compositionally biased region" description="Polar residues" evidence="1">
    <location>
        <begin position="641"/>
        <end position="653"/>
    </location>
</feature>
<feature type="compositionally biased region" description="Basic residues" evidence="1">
    <location>
        <begin position="549"/>
        <end position="561"/>
    </location>
</feature>
<proteinExistence type="predicted"/>
<feature type="region of interest" description="Disordered" evidence="1">
    <location>
        <begin position="794"/>
        <end position="822"/>
    </location>
</feature>
<dbReference type="CDD" id="cd12108">
    <property type="entry name" value="Hr-like"/>
    <property type="match status" value="1"/>
</dbReference>
<dbReference type="Gene3D" id="1.20.120.520">
    <property type="entry name" value="nmb1532 protein domain like"/>
    <property type="match status" value="1"/>
</dbReference>
<feature type="compositionally biased region" description="Basic residues" evidence="1">
    <location>
        <begin position="438"/>
        <end position="450"/>
    </location>
</feature>
<feature type="compositionally biased region" description="Basic residues" evidence="1">
    <location>
        <begin position="586"/>
        <end position="597"/>
    </location>
</feature>
<feature type="domain" description="Hemerythrin-like" evidence="2">
    <location>
        <begin position="15"/>
        <end position="122"/>
    </location>
</feature>
<feature type="compositionally biased region" description="Polar residues" evidence="1">
    <location>
        <begin position="1212"/>
        <end position="1223"/>
    </location>
</feature>
<feature type="compositionally biased region" description="Basic and acidic residues" evidence="1">
    <location>
        <begin position="801"/>
        <end position="812"/>
    </location>
</feature>
<feature type="region of interest" description="Disordered" evidence="1">
    <location>
        <begin position="840"/>
        <end position="909"/>
    </location>
</feature>
<dbReference type="VEuPathDB" id="CryptoDB:Cvel_8937"/>
<evidence type="ECO:0000259" key="2">
    <source>
        <dbReference type="Pfam" id="PF01814"/>
    </source>
</evidence>
<feature type="region of interest" description="Disordered" evidence="1">
    <location>
        <begin position="226"/>
        <end position="314"/>
    </location>
</feature>
<feature type="region of interest" description="Disordered" evidence="1">
    <location>
        <begin position="746"/>
        <end position="766"/>
    </location>
</feature>
<feature type="compositionally biased region" description="Polar residues" evidence="1">
    <location>
        <begin position="1040"/>
        <end position="1056"/>
    </location>
</feature>
<feature type="region of interest" description="Disordered" evidence="1">
    <location>
        <begin position="1160"/>
        <end position="1223"/>
    </location>
</feature>
<dbReference type="Pfam" id="PF01814">
    <property type="entry name" value="Hemerythrin"/>
    <property type="match status" value="1"/>
</dbReference>
<protein>
    <recommendedName>
        <fullName evidence="2">Hemerythrin-like domain-containing protein</fullName>
    </recommendedName>
</protein>
<feature type="compositionally biased region" description="Low complexity" evidence="1">
    <location>
        <begin position="419"/>
        <end position="431"/>
    </location>
</feature>
<feature type="compositionally biased region" description="Basic and acidic residues" evidence="1">
    <location>
        <begin position="289"/>
        <end position="298"/>
    </location>
</feature>
<feature type="compositionally biased region" description="Basic and acidic residues" evidence="1">
    <location>
        <begin position="851"/>
        <end position="870"/>
    </location>
</feature>
<feature type="region of interest" description="Disordered" evidence="1">
    <location>
        <begin position="1040"/>
        <end position="1122"/>
    </location>
</feature>
<feature type="compositionally biased region" description="Pro residues" evidence="1">
    <location>
        <begin position="362"/>
        <end position="372"/>
    </location>
</feature>
<feature type="compositionally biased region" description="Polar residues" evidence="1">
    <location>
        <begin position="234"/>
        <end position="255"/>
    </location>
</feature>
<accession>A0A0G4HVW3</accession>
<dbReference type="EMBL" id="CDMZ01004089">
    <property type="protein sequence ID" value="CEM48612.1"/>
    <property type="molecule type" value="Genomic_DNA"/>
</dbReference>
<feature type="compositionally biased region" description="Basic and acidic residues" evidence="1">
    <location>
        <begin position="658"/>
        <end position="667"/>
    </location>
</feature>
<name>A0A0G4HVW3_9ALVE</name>
<feature type="compositionally biased region" description="Polar residues" evidence="1">
    <location>
        <begin position="159"/>
        <end position="168"/>
    </location>
</feature>
<dbReference type="InterPro" id="IPR012312">
    <property type="entry name" value="Hemerythrin-like"/>
</dbReference>
<reference evidence="3" key="1">
    <citation type="submission" date="2014-11" db="EMBL/GenBank/DDBJ databases">
        <authorList>
            <person name="Otto D Thomas"/>
            <person name="Naeem Raeece"/>
        </authorList>
    </citation>
    <scope>NUCLEOTIDE SEQUENCE</scope>
</reference>
<feature type="compositionally biased region" description="Polar residues" evidence="1">
    <location>
        <begin position="1091"/>
        <end position="1107"/>
    </location>
</feature>
<sequence length="1293" mass="138286">MEKGNFKFWMVTHLSTWWARVENNIELHHDHEERLFFPFLRTRINLPERMSSDHKALMSTMGKATEALKAFEGSITVKQTKTLGTDLGPAMEKLSAFRGLFADLEAIMDPHLVEEEENVLPLMMEKFTVKEVEEVEKKMVTEAYYPSRSPSTLEFKPTPRSNTSTPCATRQRSPFPFVQQNNLHVFLPPGWVAAQAAAESPRQSVLMRKIEDQSPVVLWLQKQLKRKGARQEDSSPTLTARNKSSATLTLSQSRSKTAHPAYPVHSHTSMALSDGATPRPNPFPRHPPHLSEAEDHHAPPPSSKIPHDDPSRWPLELQGVQSSAFTKGLPIPAYLQMDADANEDEGPAGASRRKTGRSVAGTPPPISGPLPPSARGKKTLKTGLGPSGDLPSPSPLPLSGKKPRARASSPGKSSPGKRTTASSKSVSPTSKPTDRKSSPLKKKTVTKPKKPTMSANPSLAPPKTSSPKKKTQKPTQSPPKRVNRMPAQKSSRPGTAISPTARPRLPGTSQRTVPAVTAIPRGKGSPPTPVPPLKSQPTKKKSEPPAPLARRRVPSPLKSKKATPVTPAPPQRASVASSKDKEGTKGTKRKAKAKKKQPLPSADRQRTRLGNLAPVLSSKHSHTNTAAGGSGKGALSSKSSNRATQGASNSSTALRPLASDDRKRTHPDSPLQPPIDAPLTYMHSLATSPHTSPRPTTARSYLAEGGGSMETPRGGKAEDEICVSARQPEKPSPLNLETAILPPLPISPVVALPSPPSTSRSRTRRTWPQNWGALGVRSPAALALFNLTVPKEAQTTTAASRLEETTQGDRKPPPKTHAHPSATGAAMKLQDLAAAFSASAGPMRSVPSGCSREDLAADNVREREKKKPGEGSRQSSAVTFAEGGESQREGGEGMGPVESPTLKALPSTPTIAGGKVRVTAQKSLGNVWPFNFNVDGPAASATPPPLRLNEAQSLGETALALASALTTARRGGGGECGRPASPHADTTSSLADRIRTQLLQDLCAAAFGEGREGGFAFPAHPASPPPRPSVSSIRRTQTPTFLESSQGNVTMQPQQGKSGGEARPSVPPQKGTTNFFVPHHFQFAPGPPQYLNRSPLPSSDPYRQTYRSFVPPSRRTIGVSPSTSNISTIQGTHPHTPVPFFQEQRVSFPLVPVSLPLRSLPSPLKAQQKPDDTATPSRPTSGKRPRSRCFPPSSCMTSDKTLVTAPPPPLHTSGNVARSTTYSPVKRHFTPTASLPRHTGWKGIGGFQAVPSVPPNPPLRSVLSGQSLLHRTGPFVPVLSLRNVPARPSANCQ</sequence>
<organism evidence="3">
    <name type="scientific">Chromera velia CCMP2878</name>
    <dbReference type="NCBI Taxonomy" id="1169474"/>
    <lineage>
        <taxon>Eukaryota</taxon>
        <taxon>Sar</taxon>
        <taxon>Alveolata</taxon>
        <taxon>Colpodellida</taxon>
        <taxon>Chromeraceae</taxon>
        <taxon>Chromera</taxon>
    </lineage>
</organism>
<evidence type="ECO:0000256" key="1">
    <source>
        <dbReference type="SAM" id="MobiDB-lite"/>
    </source>
</evidence>
<feature type="region of interest" description="Disordered" evidence="1">
    <location>
        <begin position="336"/>
        <end position="715"/>
    </location>
</feature>
<evidence type="ECO:0000313" key="3">
    <source>
        <dbReference type="EMBL" id="CEM48612.1"/>
    </source>
</evidence>
<feature type="region of interest" description="Disordered" evidence="1">
    <location>
        <begin position="148"/>
        <end position="168"/>
    </location>
</feature>
<gene>
    <name evidence="3" type="ORF">Cvel_8937</name>
</gene>